<evidence type="ECO:0000259" key="5">
    <source>
        <dbReference type="PROSITE" id="PS51883"/>
    </source>
</evidence>
<dbReference type="InterPro" id="IPR027417">
    <property type="entry name" value="P-loop_NTPase"/>
</dbReference>
<dbReference type="GO" id="GO:0042254">
    <property type="term" value="P:ribosome biogenesis"/>
    <property type="evidence" value="ECO:0007669"/>
    <property type="project" value="UniProtKB-UniRule"/>
</dbReference>
<dbReference type="InterPro" id="IPR036726">
    <property type="entry name" value="GTP1_OBG_dom_sf"/>
</dbReference>
<dbReference type="GO" id="GO:0005739">
    <property type="term" value="C:mitochondrion"/>
    <property type="evidence" value="ECO:0007669"/>
    <property type="project" value="TreeGrafter"/>
</dbReference>
<dbReference type="PANTHER" id="PTHR11702:SF31">
    <property type="entry name" value="MITOCHONDRIAL RIBOSOME-ASSOCIATED GTPASE 2"/>
    <property type="match status" value="1"/>
</dbReference>
<dbReference type="Proteomes" id="UP000765509">
    <property type="component" value="Unassembled WGS sequence"/>
</dbReference>
<dbReference type="InterPro" id="IPR031167">
    <property type="entry name" value="G_OBG"/>
</dbReference>
<keyword evidence="2" id="KW-0342">GTP-binding</keyword>
<proteinExistence type="predicted"/>
<dbReference type="OrthoDB" id="347018at2759"/>
<evidence type="ECO:0000259" key="4">
    <source>
        <dbReference type="PROSITE" id="PS51710"/>
    </source>
</evidence>
<dbReference type="SUPFAM" id="SSF52540">
    <property type="entry name" value="P-loop containing nucleoside triphosphate hydrolases"/>
    <property type="match status" value="1"/>
</dbReference>
<dbReference type="PANTHER" id="PTHR11702">
    <property type="entry name" value="DEVELOPMENTALLY REGULATED GTP-BINDING PROTEIN-RELATED"/>
    <property type="match status" value="1"/>
</dbReference>
<evidence type="ECO:0000256" key="1">
    <source>
        <dbReference type="ARBA" id="ARBA00022741"/>
    </source>
</evidence>
<evidence type="ECO:0000256" key="2">
    <source>
        <dbReference type="ARBA" id="ARBA00023134"/>
    </source>
</evidence>
<dbReference type="GO" id="GO:0003924">
    <property type="term" value="F:GTPase activity"/>
    <property type="evidence" value="ECO:0007669"/>
    <property type="project" value="InterPro"/>
</dbReference>
<dbReference type="PROSITE" id="PS51710">
    <property type="entry name" value="G_OBG"/>
    <property type="match status" value="1"/>
</dbReference>
<evidence type="ECO:0000256" key="3">
    <source>
        <dbReference type="SAM" id="MobiDB-lite"/>
    </source>
</evidence>
<evidence type="ECO:0000313" key="6">
    <source>
        <dbReference type="EMBL" id="MBW0545441.1"/>
    </source>
</evidence>
<comment type="caution">
    <text evidence="6">The sequence shown here is derived from an EMBL/GenBank/DDBJ whole genome shotgun (WGS) entry which is preliminary data.</text>
</comment>
<dbReference type="InterPro" id="IPR045086">
    <property type="entry name" value="OBG_GTPase"/>
</dbReference>
<dbReference type="Gene3D" id="2.70.210.12">
    <property type="entry name" value="GTP1/OBG domain"/>
    <property type="match status" value="1"/>
</dbReference>
<dbReference type="AlphaFoldDB" id="A0A9Q3IJH2"/>
<evidence type="ECO:0000313" key="7">
    <source>
        <dbReference type="Proteomes" id="UP000765509"/>
    </source>
</evidence>
<dbReference type="PROSITE" id="PS51883">
    <property type="entry name" value="OBG"/>
    <property type="match status" value="1"/>
</dbReference>
<feature type="domain" description="Obg" evidence="5">
    <location>
        <begin position="68"/>
        <end position="326"/>
    </location>
</feature>
<dbReference type="EMBL" id="AVOT02050357">
    <property type="protein sequence ID" value="MBW0545441.1"/>
    <property type="molecule type" value="Genomic_DNA"/>
</dbReference>
<protein>
    <submittedName>
        <fullName evidence="6">Uncharacterized protein</fullName>
    </submittedName>
</protein>
<dbReference type="SUPFAM" id="SSF82051">
    <property type="entry name" value="Obg GTP-binding protein N-terminal domain"/>
    <property type="match status" value="1"/>
</dbReference>
<gene>
    <name evidence="6" type="ORF">O181_085156</name>
</gene>
<keyword evidence="7" id="KW-1185">Reference proteome</keyword>
<name>A0A9Q3IJH2_9BASI</name>
<dbReference type="GO" id="GO:0005525">
    <property type="term" value="F:GTP binding"/>
    <property type="evidence" value="ECO:0007669"/>
    <property type="project" value="UniProtKB-KW"/>
</dbReference>
<dbReference type="PRINTS" id="PR00326">
    <property type="entry name" value="GTP1OBG"/>
</dbReference>
<organism evidence="6 7">
    <name type="scientific">Austropuccinia psidii MF-1</name>
    <dbReference type="NCBI Taxonomy" id="1389203"/>
    <lineage>
        <taxon>Eukaryota</taxon>
        <taxon>Fungi</taxon>
        <taxon>Dikarya</taxon>
        <taxon>Basidiomycota</taxon>
        <taxon>Pucciniomycotina</taxon>
        <taxon>Pucciniomycetes</taxon>
        <taxon>Pucciniales</taxon>
        <taxon>Sphaerophragmiaceae</taxon>
        <taxon>Austropuccinia</taxon>
    </lineage>
</organism>
<sequence length="610" mass="67036">MIQSFCQSTQKVPWLFVIRQVSTFTTVHSQPKLDPQQGDQTQWKPSLEWEPELRRRQRIAKERGRRGTQFVDKLKISIQAGKGGDGGVSFHREKFVARGGPSGGNGGNGGSVYLRPSRDIQSLNRIPRILKAPVGQGGGGEWMNGKAGKDVIIDVPIGTVVKEIRSVKISEHKESIPGIRFKGRPPKAEDLVGEDPQVAKTRRAKLFVHYPDFEDTNQTNQALKQLEVDLLQELWQAERDRYRSVPLEIDCAQFYLEKSQTCAFTSNPDSTGQHTNPSQDYFLVAKGGQGGIGNSNFSGNQTTLPRFATRGKSGEIIQLELELKTLADIGLVGFPNSGKSTLIHTLTNSRAEIAPYAFTTLTPQIGTLIIFTDGTWDTDNQTGPIDHSPQPTAYHSAASAWALIRDRSMRSGATGQPRKAESVRLTIADCPGLLPKASENVGLGHAFLRHIERSKMLIVVVDLFAGVPDLLKRSSTSSWDESPERPCRDVEMLIAELEAYQRGLGGRVGVVVANKADLMTASPELQKLALVRLQLLEQYVALVSEHQVKNGIREEKDNTIMVLATSAKHRQKIDNLVKIIKDQADKVKSSSSTMATVVASASSNLESSMD</sequence>
<dbReference type="Gene3D" id="3.40.50.300">
    <property type="entry name" value="P-loop containing nucleotide triphosphate hydrolases"/>
    <property type="match status" value="1"/>
</dbReference>
<dbReference type="Pfam" id="PF01926">
    <property type="entry name" value="MMR_HSR1"/>
    <property type="match status" value="1"/>
</dbReference>
<reference evidence="6" key="1">
    <citation type="submission" date="2021-03" db="EMBL/GenBank/DDBJ databases">
        <title>Draft genome sequence of rust myrtle Austropuccinia psidii MF-1, a brazilian biotype.</title>
        <authorList>
            <person name="Quecine M.C."/>
            <person name="Pachon D.M.R."/>
            <person name="Bonatelli M.L."/>
            <person name="Correr F.H."/>
            <person name="Franceschini L.M."/>
            <person name="Leite T.F."/>
            <person name="Margarido G.R.A."/>
            <person name="Almeida C.A."/>
            <person name="Ferrarezi J.A."/>
            <person name="Labate C.A."/>
        </authorList>
    </citation>
    <scope>NUCLEOTIDE SEQUENCE</scope>
    <source>
        <strain evidence="6">MF-1</strain>
    </source>
</reference>
<feature type="region of interest" description="Disordered" evidence="3">
    <location>
        <begin position="177"/>
        <end position="196"/>
    </location>
</feature>
<accession>A0A9Q3IJH2</accession>
<dbReference type="InterPro" id="IPR006169">
    <property type="entry name" value="GTP1_OBG_dom"/>
</dbReference>
<dbReference type="InterPro" id="IPR006073">
    <property type="entry name" value="GTP-bd"/>
</dbReference>
<keyword evidence="1" id="KW-0547">Nucleotide-binding</keyword>
<feature type="domain" description="OBG-type G" evidence="4">
    <location>
        <begin position="327"/>
        <end position="585"/>
    </location>
</feature>
<dbReference type="Pfam" id="PF01018">
    <property type="entry name" value="GTP1_OBG"/>
    <property type="match status" value="2"/>
</dbReference>